<keyword evidence="10 12" id="KW-0687">Ribonucleoprotein</keyword>
<dbReference type="GO" id="GO:0005783">
    <property type="term" value="C:endoplasmic reticulum"/>
    <property type="evidence" value="ECO:0007669"/>
    <property type="project" value="UniProtKB-SubCell"/>
</dbReference>
<evidence type="ECO:0000256" key="8">
    <source>
        <dbReference type="ARBA" id="ARBA00023135"/>
    </source>
</evidence>
<dbReference type="Proteomes" id="UP001165289">
    <property type="component" value="Unassembled WGS sequence"/>
</dbReference>
<evidence type="ECO:0000256" key="4">
    <source>
        <dbReference type="ARBA" id="ARBA00009352"/>
    </source>
</evidence>
<organism evidence="13 14">
    <name type="scientific">Oopsacas minuta</name>
    <dbReference type="NCBI Taxonomy" id="111878"/>
    <lineage>
        <taxon>Eukaryota</taxon>
        <taxon>Metazoa</taxon>
        <taxon>Porifera</taxon>
        <taxon>Hexactinellida</taxon>
        <taxon>Hexasterophora</taxon>
        <taxon>Lyssacinosida</taxon>
        <taxon>Leucopsacidae</taxon>
        <taxon>Oopsacas</taxon>
    </lineage>
</organism>
<proteinExistence type="inferred from homology"/>
<evidence type="ECO:0000256" key="11">
    <source>
        <dbReference type="ARBA" id="ARBA00029498"/>
    </source>
</evidence>
<keyword evidence="6" id="KW-0256">Endoplasmic reticulum</keyword>
<dbReference type="GO" id="GO:0005730">
    <property type="term" value="C:nucleolus"/>
    <property type="evidence" value="ECO:0007669"/>
    <property type="project" value="UniProtKB-SubCell"/>
</dbReference>
<evidence type="ECO:0000256" key="6">
    <source>
        <dbReference type="ARBA" id="ARBA00022824"/>
    </source>
</evidence>
<evidence type="ECO:0000256" key="12">
    <source>
        <dbReference type="PIRNR" id="PIRNR038995"/>
    </source>
</evidence>
<comment type="similarity">
    <text evidence="4 12">Belongs to the SRP68 family.</text>
</comment>
<comment type="caution">
    <text evidence="13">The sequence shown here is derived from an EMBL/GenBank/DDBJ whole genome shotgun (WGS) entry which is preliminary data.</text>
</comment>
<sequence length="587" mass="66578">MASEVQDIENVTEEVDKSAEEAPLSIPVSLELLTLVSEWRAQHGLKHEDYTRYRRYCSRKLMRIRRTLHCQCTQKGKYKIAPVLTPDDLTQEKQLFVCLVSAERCWSYAMELKVTAAQESRHKHRQVRKLSKAVKHSEELYTLTESNRTDARSKLETSAYRDWLIGTLSLEKLEWSKAVHSFSNCKAVYEQLSAVVSPGQQTFYKDIASQLELHLRYCRYSLKLGTEAGGETESALLELRSSDLSGPLADKIEEVLRQTREKADTGISEVKWLGKSVPIRSGRVHDAIRIIEEGGKEVEKATGREAKLKHFARLLLDCQEAVQSIKDEIGIEKQSKQLQEKEHRLEHLGGLLDYINYCKLTHSTSRSLLMLEQLIKPDRGVEGGRPEELVRLYDILLQNNLDLVAIQGVEEMMGMELSVRRAEFQAHRCFYLAEVYLTAARLNEGLALLEKAARHVTELEKVCADWKDTRVTSILEDSEILNGDIRSKRCAALASLCLGSSAGDILTAPSRPKGHIADCLEHYIVLDSTDKLEDLQIVSFPPDYKPAPCKPYFFDLALNHVTFPELESHYSKRGGVLSSLFKGIWSS</sequence>
<dbReference type="InterPro" id="IPR034652">
    <property type="entry name" value="SRP68-RBD"/>
</dbReference>
<comment type="subcellular location">
    <subcellularLocation>
        <location evidence="2 12">Cytoplasm</location>
    </subcellularLocation>
    <subcellularLocation>
        <location evidence="1">Endoplasmic reticulum</location>
    </subcellularLocation>
    <subcellularLocation>
        <location evidence="3">Nucleus</location>
        <location evidence="3">Nucleolus</location>
    </subcellularLocation>
</comment>
<dbReference type="GO" id="GO:0006614">
    <property type="term" value="P:SRP-dependent cotranslational protein targeting to membrane"/>
    <property type="evidence" value="ECO:0007669"/>
    <property type="project" value="InterPro"/>
</dbReference>
<evidence type="ECO:0000256" key="7">
    <source>
        <dbReference type="ARBA" id="ARBA00022884"/>
    </source>
</evidence>
<evidence type="ECO:0000256" key="5">
    <source>
        <dbReference type="ARBA" id="ARBA00022490"/>
    </source>
</evidence>
<keyword evidence="9" id="KW-0539">Nucleus</keyword>
<dbReference type="FunFam" id="1.10.3450.40:FF:000001">
    <property type="entry name" value="Signal recognition particle subunit SRP68"/>
    <property type="match status" value="1"/>
</dbReference>
<protein>
    <recommendedName>
        <fullName evidence="11 12">Signal recognition particle subunit SRP68</fullName>
        <shortName evidence="12">SRP68</shortName>
    </recommendedName>
</protein>
<keyword evidence="5 12" id="KW-0963">Cytoplasm</keyword>
<comment type="function">
    <text evidence="12">Component of the signal recognition particle (SRP) complex, a ribonucleoprotein complex that mediates the cotranslational targeting of secretory and membrane proteins to the endoplasmic reticulum (ER). The SRP complex interacts with the signal sequence in nascent secretory and membrane proteins and directs them to the membrane of the ER.</text>
</comment>
<dbReference type="GO" id="GO:0008312">
    <property type="term" value="F:7S RNA binding"/>
    <property type="evidence" value="ECO:0007669"/>
    <property type="project" value="InterPro"/>
</dbReference>
<dbReference type="GO" id="GO:0005829">
    <property type="term" value="C:cytosol"/>
    <property type="evidence" value="ECO:0007669"/>
    <property type="project" value="UniProtKB-ARBA"/>
</dbReference>
<dbReference type="CDD" id="cd15481">
    <property type="entry name" value="SRP68-RBD"/>
    <property type="match status" value="1"/>
</dbReference>
<evidence type="ECO:0000256" key="2">
    <source>
        <dbReference type="ARBA" id="ARBA00004496"/>
    </source>
</evidence>
<evidence type="ECO:0000256" key="9">
    <source>
        <dbReference type="ARBA" id="ARBA00023242"/>
    </source>
</evidence>
<dbReference type="Gene3D" id="1.10.3450.40">
    <property type="entry name" value="Signal recognition particle, SRP68 subunit, RNA-binding domain"/>
    <property type="match status" value="1"/>
</dbReference>
<evidence type="ECO:0000313" key="13">
    <source>
        <dbReference type="EMBL" id="KAI6654769.1"/>
    </source>
</evidence>
<dbReference type="PANTHER" id="PTHR12860">
    <property type="entry name" value="SIGNAL RECOGNITION PARTICLE 68 KDA PROTEIN"/>
    <property type="match status" value="1"/>
</dbReference>
<evidence type="ECO:0000313" key="14">
    <source>
        <dbReference type="Proteomes" id="UP001165289"/>
    </source>
</evidence>
<dbReference type="PANTHER" id="PTHR12860:SF0">
    <property type="entry name" value="SIGNAL RECOGNITION PARTICLE SUBUNIT SRP68"/>
    <property type="match status" value="1"/>
</dbReference>
<dbReference type="GO" id="GO:0005047">
    <property type="term" value="F:signal recognition particle binding"/>
    <property type="evidence" value="ECO:0007669"/>
    <property type="project" value="InterPro"/>
</dbReference>
<reference evidence="13 14" key="1">
    <citation type="journal article" date="2023" name="BMC Biol.">
        <title>The compact genome of the sponge Oopsacas minuta (Hexactinellida) is lacking key metazoan core genes.</title>
        <authorList>
            <person name="Santini S."/>
            <person name="Schenkelaars Q."/>
            <person name="Jourda C."/>
            <person name="Duchesne M."/>
            <person name="Belahbib H."/>
            <person name="Rocher C."/>
            <person name="Selva M."/>
            <person name="Riesgo A."/>
            <person name="Vervoort M."/>
            <person name="Leys S.P."/>
            <person name="Kodjabachian L."/>
            <person name="Le Bivic A."/>
            <person name="Borchiellini C."/>
            <person name="Claverie J.M."/>
            <person name="Renard E."/>
        </authorList>
    </citation>
    <scope>NUCLEOTIDE SEQUENCE [LARGE SCALE GENOMIC DNA]</scope>
    <source>
        <strain evidence="13">SPO-2</strain>
    </source>
</reference>
<dbReference type="AlphaFoldDB" id="A0AAV7K2I0"/>
<evidence type="ECO:0000256" key="3">
    <source>
        <dbReference type="ARBA" id="ARBA00004604"/>
    </source>
</evidence>
<gene>
    <name evidence="13" type="ORF">LOD99_2648</name>
</gene>
<dbReference type="EMBL" id="JAKMXF010000221">
    <property type="protein sequence ID" value="KAI6654769.1"/>
    <property type="molecule type" value="Genomic_DNA"/>
</dbReference>
<dbReference type="GO" id="GO:0030942">
    <property type="term" value="F:endoplasmic reticulum signal peptide binding"/>
    <property type="evidence" value="ECO:0007669"/>
    <property type="project" value="InterPro"/>
</dbReference>
<dbReference type="InterPro" id="IPR026258">
    <property type="entry name" value="SRP68"/>
</dbReference>
<dbReference type="Pfam" id="PF16969">
    <property type="entry name" value="SRP68"/>
    <property type="match status" value="1"/>
</dbReference>
<dbReference type="GO" id="GO:0005786">
    <property type="term" value="C:signal recognition particle, endoplasmic reticulum targeting"/>
    <property type="evidence" value="ECO:0007669"/>
    <property type="project" value="UniProtKB-KW"/>
</dbReference>
<keyword evidence="14" id="KW-1185">Reference proteome</keyword>
<dbReference type="PIRSF" id="PIRSF038995">
    <property type="entry name" value="SRP68"/>
    <property type="match status" value="1"/>
</dbReference>
<accession>A0AAV7K2I0</accession>
<keyword evidence="8 12" id="KW-0733">Signal recognition particle</keyword>
<keyword evidence="7 12" id="KW-0694">RNA-binding</keyword>
<dbReference type="InterPro" id="IPR038253">
    <property type="entry name" value="SRP68_N_sf"/>
</dbReference>
<name>A0AAV7K2I0_9METZ</name>
<evidence type="ECO:0000256" key="1">
    <source>
        <dbReference type="ARBA" id="ARBA00004240"/>
    </source>
</evidence>
<evidence type="ECO:0000256" key="10">
    <source>
        <dbReference type="ARBA" id="ARBA00023274"/>
    </source>
</evidence>